<protein>
    <submittedName>
        <fullName evidence="2">Uncharacterized protein</fullName>
    </submittedName>
</protein>
<organism evidence="2 3">
    <name type="scientific">Rousettus aegyptiacus</name>
    <name type="common">Egyptian fruit bat</name>
    <name type="synonym">Pteropus aegyptiacus</name>
    <dbReference type="NCBI Taxonomy" id="9407"/>
    <lineage>
        <taxon>Eukaryota</taxon>
        <taxon>Metazoa</taxon>
        <taxon>Chordata</taxon>
        <taxon>Craniata</taxon>
        <taxon>Vertebrata</taxon>
        <taxon>Euteleostomi</taxon>
        <taxon>Mammalia</taxon>
        <taxon>Eutheria</taxon>
        <taxon>Laurasiatheria</taxon>
        <taxon>Chiroptera</taxon>
        <taxon>Yinpterochiroptera</taxon>
        <taxon>Pteropodoidea</taxon>
        <taxon>Pteropodidae</taxon>
        <taxon>Rousettinae</taxon>
        <taxon>Rousettus</taxon>
    </lineage>
</organism>
<sequence length="180" mass="19635">MFLSPRVFAISRHSHLLCLKPSPSLISMENSTGVSEQQVEFLRATVSFVLGCPPGWEGPSRAKSCLWTHPGPARAGRCPHGGSHPGFLQGPKGAEGTAGETKLTWPGRRGGHRRLGRGRRRRAGRWRRRLPEGHGEEGFSEPQQQRERSARGPEWPAMGGRQGALPSPGVEARGAKTERP</sequence>
<accession>A0A7J8JFM3</accession>
<gene>
    <name evidence="2" type="ORF">HJG63_010081</name>
</gene>
<keyword evidence="3" id="KW-1185">Reference proteome</keyword>
<evidence type="ECO:0000313" key="2">
    <source>
        <dbReference type="EMBL" id="KAF6495674.1"/>
    </source>
</evidence>
<reference evidence="2 3" key="1">
    <citation type="journal article" date="2020" name="Nature">
        <title>Six reference-quality genomes reveal evolution of bat adaptations.</title>
        <authorList>
            <person name="Jebb D."/>
            <person name="Huang Z."/>
            <person name="Pippel M."/>
            <person name="Hughes G.M."/>
            <person name="Lavrichenko K."/>
            <person name="Devanna P."/>
            <person name="Winkler S."/>
            <person name="Jermiin L.S."/>
            <person name="Skirmuntt E.C."/>
            <person name="Katzourakis A."/>
            <person name="Burkitt-Gray L."/>
            <person name="Ray D.A."/>
            <person name="Sullivan K.A.M."/>
            <person name="Roscito J.G."/>
            <person name="Kirilenko B.M."/>
            <person name="Davalos L.M."/>
            <person name="Corthals A.P."/>
            <person name="Power M.L."/>
            <person name="Jones G."/>
            <person name="Ransome R.D."/>
            <person name="Dechmann D.K.N."/>
            <person name="Locatelli A.G."/>
            <person name="Puechmaille S.J."/>
            <person name="Fedrigo O."/>
            <person name="Jarvis E.D."/>
            <person name="Hiller M."/>
            <person name="Vernes S.C."/>
            <person name="Myers E.W."/>
            <person name="Teeling E.C."/>
        </authorList>
    </citation>
    <scope>NUCLEOTIDE SEQUENCE [LARGE SCALE GENOMIC DNA]</scope>
    <source>
        <strain evidence="2">MRouAeg1</strain>
        <tissue evidence="2">Muscle</tissue>
    </source>
</reference>
<comment type="caution">
    <text evidence="2">The sequence shown here is derived from an EMBL/GenBank/DDBJ whole genome shotgun (WGS) entry which is preliminary data.</text>
</comment>
<proteinExistence type="predicted"/>
<dbReference type="Proteomes" id="UP000593571">
    <property type="component" value="Unassembled WGS sequence"/>
</dbReference>
<dbReference type="EMBL" id="JACASE010000002">
    <property type="protein sequence ID" value="KAF6495674.1"/>
    <property type="molecule type" value="Genomic_DNA"/>
</dbReference>
<evidence type="ECO:0000256" key="1">
    <source>
        <dbReference type="SAM" id="MobiDB-lite"/>
    </source>
</evidence>
<evidence type="ECO:0000313" key="3">
    <source>
        <dbReference type="Proteomes" id="UP000593571"/>
    </source>
</evidence>
<dbReference type="AlphaFoldDB" id="A0A7J8JFM3"/>
<name>A0A7J8JFM3_ROUAE</name>
<feature type="compositionally biased region" description="Basic residues" evidence="1">
    <location>
        <begin position="109"/>
        <end position="128"/>
    </location>
</feature>
<feature type="region of interest" description="Disordered" evidence="1">
    <location>
        <begin position="80"/>
        <end position="180"/>
    </location>
</feature>